<dbReference type="Pfam" id="PF13419">
    <property type="entry name" value="HAD_2"/>
    <property type="match status" value="1"/>
</dbReference>
<dbReference type="InterPro" id="IPR013328">
    <property type="entry name" value="6PGD_dom2"/>
</dbReference>
<evidence type="ECO:0000259" key="4">
    <source>
        <dbReference type="Pfam" id="PF08125"/>
    </source>
</evidence>
<dbReference type="SFLD" id="SFLDG01129">
    <property type="entry name" value="C1.5:_HAD__Beta-PGM__Phosphata"/>
    <property type="match status" value="1"/>
</dbReference>
<dbReference type="NCBIfam" id="NF046057">
    <property type="entry name" value="bifunc_MtlD"/>
    <property type="match status" value="1"/>
</dbReference>
<dbReference type="AlphaFoldDB" id="A0A1L5F8L7"/>
<dbReference type="PRINTS" id="PR00413">
    <property type="entry name" value="HADHALOGNASE"/>
</dbReference>
<dbReference type="EMBL" id="CP018335">
    <property type="protein sequence ID" value="APM39371.1"/>
    <property type="molecule type" value="Genomic_DNA"/>
</dbReference>
<organism evidence="5 6">
    <name type="scientific">Clostridium kluyveri</name>
    <dbReference type="NCBI Taxonomy" id="1534"/>
    <lineage>
        <taxon>Bacteria</taxon>
        <taxon>Bacillati</taxon>
        <taxon>Bacillota</taxon>
        <taxon>Clostridia</taxon>
        <taxon>Eubacteriales</taxon>
        <taxon>Clostridiaceae</taxon>
        <taxon>Clostridium</taxon>
    </lineage>
</organism>
<dbReference type="RefSeq" id="WP_073538997.1">
    <property type="nucleotide sequence ID" value="NZ_CP018335.1"/>
</dbReference>
<reference evidence="5 6" key="1">
    <citation type="submission" date="2016-12" db="EMBL/GenBank/DDBJ databases">
        <title>Complete genome sequence of Clostridium kluyveri JZZ isolated from the pit mud of a Chinese flavor liquor-making factory.</title>
        <authorList>
            <person name="Wang Y."/>
        </authorList>
    </citation>
    <scope>NUCLEOTIDE SEQUENCE [LARGE SCALE GENOMIC DNA]</scope>
    <source>
        <strain evidence="5 6">JZZ</strain>
    </source>
</reference>
<dbReference type="SUPFAM" id="SSF56784">
    <property type="entry name" value="HAD-like"/>
    <property type="match status" value="1"/>
</dbReference>
<keyword evidence="5" id="KW-0378">Hydrolase</keyword>
<dbReference type="OrthoDB" id="9797743at2"/>
<dbReference type="Gene3D" id="1.10.1040.10">
    <property type="entry name" value="N-(1-d-carboxylethyl)-l-norvaline Dehydrogenase, domain 2"/>
    <property type="match status" value="1"/>
</dbReference>
<evidence type="ECO:0000259" key="3">
    <source>
        <dbReference type="Pfam" id="PF01232"/>
    </source>
</evidence>
<dbReference type="SUPFAM" id="SSF48179">
    <property type="entry name" value="6-phosphogluconate dehydrogenase C-terminal domain-like"/>
    <property type="match status" value="1"/>
</dbReference>
<dbReference type="InterPro" id="IPR006439">
    <property type="entry name" value="HAD-SF_hydro_IA"/>
</dbReference>
<dbReference type="InterPro" id="IPR023214">
    <property type="entry name" value="HAD_sf"/>
</dbReference>
<dbReference type="InterPro" id="IPR036412">
    <property type="entry name" value="HAD-like_sf"/>
</dbReference>
<comment type="catalytic activity">
    <reaction evidence="2">
        <text>D-mannitol 1-phosphate + NAD(+) = beta-D-fructose 6-phosphate + NADH + H(+)</text>
        <dbReference type="Rhea" id="RHEA:19661"/>
        <dbReference type="ChEBI" id="CHEBI:15378"/>
        <dbReference type="ChEBI" id="CHEBI:57540"/>
        <dbReference type="ChEBI" id="CHEBI:57634"/>
        <dbReference type="ChEBI" id="CHEBI:57945"/>
        <dbReference type="ChEBI" id="CHEBI:61381"/>
        <dbReference type="EC" id="1.1.1.17"/>
    </reaction>
</comment>
<name>A0A1L5F8L7_CLOKL</name>
<protein>
    <submittedName>
        <fullName evidence="5">HAD family hydrolase</fullName>
    </submittedName>
</protein>
<proteinExistence type="predicted"/>
<dbReference type="GO" id="GO:0008926">
    <property type="term" value="F:mannitol-1-phosphate 5-dehydrogenase activity"/>
    <property type="evidence" value="ECO:0007669"/>
    <property type="project" value="UniProtKB-EC"/>
</dbReference>
<dbReference type="Proteomes" id="UP000184604">
    <property type="component" value="Chromosome"/>
</dbReference>
<dbReference type="Gene3D" id="3.40.50.1000">
    <property type="entry name" value="HAD superfamily/HAD-like"/>
    <property type="match status" value="1"/>
</dbReference>
<dbReference type="InterPro" id="IPR023198">
    <property type="entry name" value="PGP-like_dom2"/>
</dbReference>
<evidence type="ECO:0000256" key="1">
    <source>
        <dbReference type="ARBA" id="ARBA00023002"/>
    </source>
</evidence>
<dbReference type="PANTHER" id="PTHR18901">
    <property type="entry name" value="2-DEOXYGLUCOSE-6-PHOSPHATE PHOSPHATASE 2"/>
    <property type="match status" value="1"/>
</dbReference>
<dbReference type="InterPro" id="IPR041492">
    <property type="entry name" value="HAD_2"/>
</dbReference>
<dbReference type="SFLD" id="SFLDS00003">
    <property type="entry name" value="Haloacid_Dehalogenase"/>
    <property type="match status" value="1"/>
</dbReference>
<dbReference type="InterPro" id="IPR008927">
    <property type="entry name" value="6-PGluconate_DH-like_C_sf"/>
</dbReference>
<evidence type="ECO:0000313" key="6">
    <source>
        <dbReference type="Proteomes" id="UP000184604"/>
    </source>
</evidence>
<dbReference type="CDD" id="cd07505">
    <property type="entry name" value="HAD_BPGM-like"/>
    <property type="match status" value="1"/>
</dbReference>
<dbReference type="Pfam" id="PF01232">
    <property type="entry name" value="Mannitol_dh"/>
    <property type="match status" value="1"/>
</dbReference>
<keyword evidence="1" id="KW-0560">Oxidoreductase</keyword>
<dbReference type="InterPro" id="IPR013131">
    <property type="entry name" value="Mannitol_DH_N"/>
</dbReference>
<gene>
    <name evidence="5" type="ORF">BS101_11775</name>
</gene>
<dbReference type="GO" id="GO:0016787">
    <property type="term" value="F:hydrolase activity"/>
    <property type="evidence" value="ECO:0007669"/>
    <property type="project" value="UniProtKB-KW"/>
</dbReference>
<dbReference type="InterPro" id="IPR013118">
    <property type="entry name" value="Mannitol_DH_C"/>
</dbReference>
<feature type="domain" description="Mannitol dehydrogenase N-terminal" evidence="3">
    <location>
        <begin position="259"/>
        <end position="424"/>
    </location>
</feature>
<dbReference type="NCBIfam" id="TIGR01509">
    <property type="entry name" value="HAD-SF-IA-v3"/>
    <property type="match status" value="1"/>
</dbReference>
<sequence length="748" mass="85456">MSKVQKGECLINFESKQIYAAIFDMDGTMFDTERLRINMLKSSSKLIYGESMSDKLLLDSLGVNAKMAEELAKKQYGENYPYEDIRKKADEYEVRYIRHNGVPVKEGLYDVLERLKKSGILIALATSSRRAIAEEYLLSARVMRFFDVIVCGNEVTKGKPHPEIFLKAADELNCHPSHCLIFEDSQNGLIAAADSGGIPIFIKDIKEPEKHIKNRAFKAYNSMVEFHEELVKFTPKMSMPKLNEHFPQSFGYVKAGIHGFGAIGGGYLTQIFSHWDGYTRPKEIIGATKKVVIKELINSLGKFNVKYESRAYFQSISNVHIIDMDDETEMIKMYTESQIIGLAIPETAVKSQSEIIAKGLIERYSKNNTNLTILVVINKIKGAKFIKKNVKNALKNLVGEEKAEETISRTYFCETVVNRMVSAIPEKTLLTQIQKKLSNLKRTISYFQPDITGLFKYFQEGESILVNSKKTVKKIDEKTLLKVGDISKKLSIMSRFDKYISRFNVSLFSSEPYIPLYASNESPLLERLRQVKVVDNIEKMQQIKNRLSNGPHAIIAWYSALLGYKTIGQGMGDKKVLSLVRSIIEKEIKPSLIKDNSELSPYVDEFISNFIKRCRSSFKDNCIRVGRDPMRKLQCEERIFGTITLAQKFNIPTPMIEFGAACAIFYSILLINPKDKECRKIKEIYNKNHSVEDVLTYDGEYNGGRYHGLNLQKDKDLIRRIKIQFNNLILSEDIISYHHVEIDNQLSL</sequence>
<accession>A0A1L5F8L7</accession>
<evidence type="ECO:0000313" key="5">
    <source>
        <dbReference type="EMBL" id="APM39371.1"/>
    </source>
</evidence>
<dbReference type="Gene3D" id="3.40.50.720">
    <property type="entry name" value="NAD(P)-binding Rossmann-like Domain"/>
    <property type="match status" value="1"/>
</dbReference>
<dbReference type="PANTHER" id="PTHR18901:SF38">
    <property type="entry name" value="PSEUDOURIDINE-5'-PHOSPHATASE"/>
    <property type="match status" value="1"/>
</dbReference>
<dbReference type="Pfam" id="PF08125">
    <property type="entry name" value="Mannitol_dh_C"/>
    <property type="match status" value="1"/>
</dbReference>
<evidence type="ECO:0000256" key="2">
    <source>
        <dbReference type="ARBA" id="ARBA00048615"/>
    </source>
</evidence>
<feature type="domain" description="Mannitol dehydrogenase C-terminal" evidence="4">
    <location>
        <begin position="537"/>
        <end position="667"/>
    </location>
</feature>
<dbReference type="Gene3D" id="1.10.150.240">
    <property type="entry name" value="Putative phosphatase, domain 2"/>
    <property type="match status" value="1"/>
</dbReference>